<comment type="caution">
    <text evidence="3">The sequence shown here is derived from an EMBL/GenBank/DDBJ whole genome shotgun (WGS) entry which is preliminary data.</text>
</comment>
<feature type="chain" id="PRO_5007096989" description="DUF6305 domain-containing protein" evidence="1">
    <location>
        <begin position="20"/>
        <end position="133"/>
    </location>
</feature>
<gene>
    <name evidence="3" type="ORF">XD94_1644</name>
</gene>
<evidence type="ECO:0000259" key="2">
    <source>
        <dbReference type="Pfam" id="PF19823"/>
    </source>
</evidence>
<dbReference type="Pfam" id="PF19823">
    <property type="entry name" value="DUF6305"/>
    <property type="match status" value="1"/>
</dbReference>
<accession>A0A101HL40</accession>
<feature type="domain" description="DUF6305" evidence="2">
    <location>
        <begin position="28"/>
        <end position="132"/>
    </location>
</feature>
<dbReference type="Proteomes" id="UP000054092">
    <property type="component" value="Unassembled WGS sequence"/>
</dbReference>
<dbReference type="EMBL" id="LGGP01000348">
    <property type="protein sequence ID" value="KUK78748.1"/>
    <property type="molecule type" value="Genomic_DNA"/>
</dbReference>
<protein>
    <recommendedName>
        <fullName evidence="2">DUF6305 domain-containing protein</fullName>
    </recommendedName>
</protein>
<organism evidence="3 4">
    <name type="scientific">Mesotoga prima</name>
    <dbReference type="NCBI Taxonomy" id="1184387"/>
    <lineage>
        <taxon>Bacteria</taxon>
        <taxon>Thermotogati</taxon>
        <taxon>Thermotogota</taxon>
        <taxon>Thermotogae</taxon>
        <taxon>Kosmotogales</taxon>
        <taxon>Kosmotogaceae</taxon>
        <taxon>Mesotoga</taxon>
    </lineage>
</organism>
<dbReference type="PATRIC" id="fig|1184387.3.peg.29"/>
<proteinExistence type="predicted"/>
<dbReference type="InterPro" id="IPR046272">
    <property type="entry name" value="DUF6305"/>
</dbReference>
<dbReference type="AlphaFoldDB" id="A0A101HL40"/>
<sequence>MRRTILIVGLLIVCIACFAQENEQVRFEQPVIVTSAGQSPGALQLTVVAKMAKIEHTFEKLLNADQFEIERYKTLMIVVGASGRGLGAAGIEIDAELQRVLLLARKAKDYGTKIIVDNLQGESRRDSSSDEIL</sequence>
<evidence type="ECO:0000313" key="3">
    <source>
        <dbReference type="EMBL" id="KUK78748.1"/>
    </source>
</evidence>
<name>A0A101HL40_9BACT</name>
<evidence type="ECO:0000313" key="4">
    <source>
        <dbReference type="Proteomes" id="UP000054092"/>
    </source>
</evidence>
<reference evidence="4" key="1">
    <citation type="journal article" date="2015" name="MBio">
        <title>Genome-Resolved Metagenomic Analysis Reveals Roles for Candidate Phyla and Other Microbial Community Members in Biogeochemical Transformations in Oil Reservoirs.</title>
        <authorList>
            <person name="Hu P."/>
            <person name="Tom L."/>
            <person name="Singh A."/>
            <person name="Thomas B.C."/>
            <person name="Baker B.J."/>
            <person name="Piceno Y.M."/>
            <person name="Andersen G.L."/>
            <person name="Banfield J.F."/>
        </authorList>
    </citation>
    <scope>NUCLEOTIDE SEQUENCE [LARGE SCALE GENOMIC DNA]</scope>
</reference>
<keyword evidence="1" id="KW-0732">Signal</keyword>
<evidence type="ECO:0000256" key="1">
    <source>
        <dbReference type="SAM" id="SignalP"/>
    </source>
</evidence>
<feature type="signal peptide" evidence="1">
    <location>
        <begin position="1"/>
        <end position="19"/>
    </location>
</feature>